<evidence type="ECO:0000256" key="2">
    <source>
        <dbReference type="SAM" id="SignalP"/>
    </source>
</evidence>
<dbReference type="SUPFAM" id="SSF56935">
    <property type="entry name" value="Porins"/>
    <property type="match status" value="1"/>
</dbReference>
<dbReference type="RefSeq" id="WP_129834401.1">
    <property type="nucleotide sequence ID" value="NZ_CP035704.1"/>
</dbReference>
<sequence>MQMKTQQALRRSALVLAVVAALVGPQLALADDAHEKALEARVAELERIVNQLAVQQKTAPAAASAPRTAQDTSGITKKHAEAVPSPYVLAAEAPNQKPVQDTTITPGSNPNTTFHFGGFIKADFLESRTSGGQLVDGAVSRDLYLPSQIPVGAAHGSHTDFDAHAKFSRINFGVDSITDAGDRVGAFVEYDFFGTALGTQVATNTYGATLRHAFVYWNNWLAGQTWSNFMDTSALPEAVDFIGPTDGVIFVRQNQLRYTDGGFSASLENHDTTLVPYKGGTAINTDRGAMPDLTARYNWKGSWGTFGVAGLLRDLTLDIPAAGTVPARNNSKIAGALTAGGKWILGSSDDLRYQLTSGSSIGRYIGLGVANDGVLDVNGNVDNISGVAGYVAWRHVFSKEWRTNVMYAANHFDNDLALTGGAVTKSTESIRANIFYSPIAKLDLGAELMCGRRKLENGLDGDLNRLQFSVKYSF</sequence>
<reference evidence="3 4" key="1">
    <citation type="submission" date="2019-01" db="EMBL/GenBank/DDBJ databases">
        <title>Pseudolysobacter antarctica gen. nov., sp. nov., isolated from Fildes Peninsula, Antarctica.</title>
        <authorList>
            <person name="Wei Z."/>
            <person name="Peng F."/>
        </authorList>
    </citation>
    <scope>NUCLEOTIDE SEQUENCE [LARGE SCALE GENOMIC DNA]</scope>
    <source>
        <strain evidence="3 4">AQ6-296</strain>
    </source>
</reference>
<protein>
    <recommendedName>
        <fullName evidence="5">Porin</fullName>
    </recommendedName>
</protein>
<evidence type="ECO:0000313" key="3">
    <source>
        <dbReference type="EMBL" id="QBB71419.1"/>
    </source>
</evidence>
<dbReference type="KEGG" id="xbc:ELE36_14230"/>
<organism evidence="3 4">
    <name type="scientific">Pseudolysobacter antarcticus</name>
    <dbReference type="NCBI Taxonomy" id="2511995"/>
    <lineage>
        <taxon>Bacteria</taxon>
        <taxon>Pseudomonadati</taxon>
        <taxon>Pseudomonadota</taxon>
        <taxon>Gammaproteobacteria</taxon>
        <taxon>Lysobacterales</taxon>
        <taxon>Rhodanobacteraceae</taxon>
        <taxon>Pseudolysobacter</taxon>
    </lineage>
</organism>
<gene>
    <name evidence="3" type="ORF">ELE36_14230</name>
</gene>
<proteinExistence type="predicted"/>
<feature type="signal peptide" evidence="2">
    <location>
        <begin position="1"/>
        <end position="30"/>
    </location>
</feature>
<name>A0A411HLL6_9GAMM</name>
<feature type="region of interest" description="Disordered" evidence="1">
    <location>
        <begin position="56"/>
        <end position="76"/>
    </location>
</feature>
<keyword evidence="4" id="KW-1185">Reference proteome</keyword>
<evidence type="ECO:0008006" key="5">
    <source>
        <dbReference type="Google" id="ProtNLM"/>
    </source>
</evidence>
<feature type="compositionally biased region" description="Low complexity" evidence="1">
    <location>
        <begin position="56"/>
        <end position="72"/>
    </location>
</feature>
<feature type="chain" id="PRO_5019017004" description="Porin" evidence="2">
    <location>
        <begin position="31"/>
        <end position="474"/>
    </location>
</feature>
<dbReference type="Pfam" id="PF19577">
    <property type="entry name" value="DcaP"/>
    <property type="match status" value="1"/>
</dbReference>
<accession>A0A411HLL6</accession>
<keyword evidence="2" id="KW-0732">Signal</keyword>
<dbReference type="AlphaFoldDB" id="A0A411HLL6"/>
<dbReference type="InterPro" id="IPR045748">
    <property type="entry name" value="DcaP"/>
</dbReference>
<dbReference type="OrthoDB" id="190887at2"/>
<evidence type="ECO:0000256" key="1">
    <source>
        <dbReference type="SAM" id="MobiDB-lite"/>
    </source>
</evidence>
<evidence type="ECO:0000313" key="4">
    <source>
        <dbReference type="Proteomes" id="UP000291562"/>
    </source>
</evidence>
<dbReference type="EMBL" id="CP035704">
    <property type="protein sequence ID" value="QBB71419.1"/>
    <property type="molecule type" value="Genomic_DNA"/>
</dbReference>
<dbReference type="Proteomes" id="UP000291562">
    <property type="component" value="Chromosome"/>
</dbReference>